<reference evidence="2 3" key="1">
    <citation type="submission" date="2018-07" db="EMBL/GenBank/DDBJ databases">
        <title>Anaerosacharophilus polymeroproducens gen. nov. sp. nov., an anaerobic bacterium isolated from salt field.</title>
        <authorList>
            <person name="Kim W."/>
            <person name="Yang S.-H."/>
            <person name="Oh J."/>
            <person name="Lee J.-H."/>
            <person name="Kwon K.K."/>
        </authorList>
    </citation>
    <scope>NUCLEOTIDE SEQUENCE [LARGE SCALE GENOMIC DNA]</scope>
    <source>
        <strain evidence="2 3">MCWD5</strain>
    </source>
</reference>
<dbReference type="EMBL" id="QRCT01000019">
    <property type="protein sequence ID" value="RDU23795.1"/>
    <property type="molecule type" value="Genomic_DNA"/>
</dbReference>
<keyword evidence="3" id="KW-1185">Reference proteome</keyword>
<proteinExistence type="predicted"/>
<comment type="caution">
    <text evidence="2">The sequence shown here is derived from an EMBL/GenBank/DDBJ whole genome shotgun (WGS) entry which is preliminary data.</text>
</comment>
<dbReference type="Proteomes" id="UP000255036">
    <property type="component" value="Unassembled WGS sequence"/>
</dbReference>
<evidence type="ECO:0000313" key="3">
    <source>
        <dbReference type="Proteomes" id="UP000255036"/>
    </source>
</evidence>
<feature type="coiled-coil region" evidence="1">
    <location>
        <begin position="17"/>
        <end position="54"/>
    </location>
</feature>
<keyword evidence="1" id="KW-0175">Coiled coil</keyword>
<protein>
    <recommendedName>
        <fullName evidence="4">DUF5082 domain-containing protein</fullName>
    </recommendedName>
</protein>
<evidence type="ECO:0008006" key="4">
    <source>
        <dbReference type="Google" id="ProtNLM"/>
    </source>
</evidence>
<dbReference type="AlphaFoldDB" id="A0A371AW38"/>
<name>A0A371AW38_9FIRM</name>
<evidence type="ECO:0000313" key="2">
    <source>
        <dbReference type="EMBL" id="RDU23795.1"/>
    </source>
</evidence>
<dbReference type="RefSeq" id="WP_115481664.1">
    <property type="nucleotide sequence ID" value="NZ_QRCT01000019.1"/>
</dbReference>
<feature type="coiled-coil region" evidence="1">
    <location>
        <begin position="78"/>
        <end position="123"/>
    </location>
</feature>
<sequence>MFGAVNIGDKIKLTSQLKVLFVENTEMETILQTLEEEKIKLNAKMSQIINLQDEVVAYDISRNGLWQGTKEEIAENVKKNLTAEIKNYYDACEVLMKEINAAIAKTNEEITRTQVQINAMKAQILSFEGED</sequence>
<organism evidence="2 3">
    <name type="scientific">Anaerosacchariphilus polymeriproducens</name>
    <dbReference type="NCBI Taxonomy" id="1812858"/>
    <lineage>
        <taxon>Bacteria</taxon>
        <taxon>Bacillati</taxon>
        <taxon>Bacillota</taxon>
        <taxon>Clostridia</taxon>
        <taxon>Lachnospirales</taxon>
        <taxon>Lachnospiraceae</taxon>
        <taxon>Anaerosacchariphilus</taxon>
    </lineage>
</organism>
<gene>
    <name evidence="2" type="ORF">DWV06_08025</name>
</gene>
<evidence type="ECO:0000256" key="1">
    <source>
        <dbReference type="SAM" id="Coils"/>
    </source>
</evidence>
<accession>A0A371AW38</accession>